<keyword evidence="4" id="KW-1185">Reference proteome</keyword>
<accession>A0ABP0TK47</accession>
<sequence>MAANNRRMGEELPPPPPTTTPHRSRHQSLQEPYQTESNPKKLQAKPSPQSSSWVRSNCFSPVPSTSFSGALIDSIDHNPPDRRTGGLHTPRGKLLMGSSPLTFYSDDAIQEVCNGANRCRPRGPFSGLVSSFFTCWLPVGDASESKSWAKGRAAALLELSKRQQSALLDKQEAIDLLQWKLQQLQATDCMKPGQQAANAPHAKTTSVREKHNLRIDSCSETSASSSSSYRFPESSEEESQPAILTTTTTMRDLSSTIQNQSSAMHIREFLAKERSASHDSEELLQITQLHMTPATVTPDVNLSERDRLFEMGVIRARVAVRYFCKLFMKQMEISGYSVWRTLQAIDPDATFSKHEHTAYALESNLNKAMYHCFENDSFDDTGLTLIIDPNKRCEARFAEFQRMRLVDAVDAANLKHRDFEPKFLAFCERKMREMWFLFPWNILFKDAEERKLFTGAFLDAAKCIWLLHRLAFSLQPVATILRVGKGMEINPLYVEAIVPSTTGCEKCGVAKVQFMTMPGFQVNHTVIRCQVYQHLQCR</sequence>
<name>A0ABP0TK47_9BRYO</name>
<feature type="compositionally biased region" description="Basic and acidic residues" evidence="1">
    <location>
        <begin position="74"/>
        <end position="84"/>
    </location>
</feature>
<organism evidence="3 4">
    <name type="scientific">Sphagnum troendelagicum</name>
    <dbReference type="NCBI Taxonomy" id="128251"/>
    <lineage>
        <taxon>Eukaryota</taxon>
        <taxon>Viridiplantae</taxon>
        <taxon>Streptophyta</taxon>
        <taxon>Embryophyta</taxon>
        <taxon>Bryophyta</taxon>
        <taxon>Sphagnophytina</taxon>
        <taxon>Sphagnopsida</taxon>
        <taxon>Sphagnales</taxon>
        <taxon>Sphagnaceae</taxon>
        <taxon>Sphagnum</taxon>
    </lineage>
</organism>
<evidence type="ECO:0000256" key="1">
    <source>
        <dbReference type="SAM" id="MobiDB-lite"/>
    </source>
</evidence>
<protein>
    <recommendedName>
        <fullName evidence="2">GIL1/IRKI C-terminal domain-containing protein</fullName>
    </recommendedName>
</protein>
<feature type="compositionally biased region" description="Low complexity" evidence="1">
    <location>
        <begin position="218"/>
        <end position="232"/>
    </location>
</feature>
<gene>
    <name evidence="3" type="ORF">CSSPTR1EN2_LOCUS4556</name>
</gene>
<feature type="region of interest" description="Disordered" evidence="1">
    <location>
        <begin position="70"/>
        <end position="92"/>
    </location>
</feature>
<dbReference type="InterPro" id="IPR042316">
    <property type="entry name" value="IRKI-like"/>
</dbReference>
<proteinExistence type="predicted"/>
<dbReference type="PANTHER" id="PTHR31029">
    <property type="entry name" value="CYCLIN-DEPENDENT KINASE-LIKE PROTEIN"/>
    <property type="match status" value="1"/>
</dbReference>
<feature type="compositionally biased region" description="Polar residues" evidence="1">
    <location>
        <begin position="27"/>
        <end position="37"/>
    </location>
</feature>
<feature type="compositionally biased region" description="Polar residues" evidence="1">
    <location>
        <begin position="46"/>
        <end position="55"/>
    </location>
</feature>
<evidence type="ECO:0000313" key="4">
    <source>
        <dbReference type="Proteomes" id="UP001497512"/>
    </source>
</evidence>
<dbReference type="PANTHER" id="PTHR31029:SF4">
    <property type="entry name" value="CYCLIN-DEPENDENT KINASE-LIKE PROTEIN"/>
    <property type="match status" value="1"/>
</dbReference>
<feature type="region of interest" description="Disordered" evidence="1">
    <location>
        <begin position="192"/>
        <end position="245"/>
    </location>
</feature>
<feature type="region of interest" description="Disordered" evidence="1">
    <location>
        <begin position="1"/>
        <end position="55"/>
    </location>
</feature>
<reference evidence="3" key="1">
    <citation type="submission" date="2024-02" db="EMBL/GenBank/DDBJ databases">
        <authorList>
            <consortium name="ELIXIR-Norway"/>
            <consortium name="Elixir Norway"/>
        </authorList>
    </citation>
    <scope>NUCLEOTIDE SEQUENCE</scope>
</reference>
<dbReference type="Pfam" id="PF24994">
    <property type="entry name" value="GIL1_IRKI_C"/>
    <property type="match status" value="1"/>
</dbReference>
<evidence type="ECO:0000313" key="3">
    <source>
        <dbReference type="EMBL" id="CAK9198677.1"/>
    </source>
</evidence>
<dbReference type="InterPro" id="IPR056813">
    <property type="entry name" value="GIL1_IRKI_C"/>
</dbReference>
<evidence type="ECO:0000259" key="2">
    <source>
        <dbReference type="Pfam" id="PF24994"/>
    </source>
</evidence>
<dbReference type="EMBL" id="OZ019904">
    <property type="protein sequence ID" value="CAK9198677.1"/>
    <property type="molecule type" value="Genomic_DNA"/>
</dbReference>
<dbReference type="Proteomes" id="UP001497512">
    <property type="component" value="Chromosome 12"/>
</dbReference>
<feature type="domain" description="GIL1/IRKI C-terminal" evidence="2">
    <location>
        <begin position="480"/>
        <end position="532"/>
    </location>
</feature>